<dbReference type="InterPro" id="IPR000415">
    <property type="entry name" value="Nitroreductase-like"/>
</dbReference>
<dbReference type="SUPFAM" id="SSF55469">
    <property type="entry name" value="FMN-dependent nitroreductase-like"/>
    <property type="match status" value="2"/>
</dbReference>
<evidence type="ECO:0000313" key="4">
    <source>
        <dbReference type="Proteomes" id="UP000722989"/>
    </source>
</evidence>
<name>A0ABX0XZ18_9ACTN</name>
<dbReference type="Gene3D" id="3.40.109.10">
    <property type="entry name" value="NADH Oxidase"/>
    <property type="match status" value="1"/>
</dbReference>
<dbReference type="EMBL" id="JAATVY010000011">
    <property type="protein sequence ID" value="NJC71311.1"/>
    <property type="molecule type" value="Genomic_DNA"/>
</dbReference>
<proteinExistence type="predicted"/>
<sequence length="320" mass="34110">MIQAAVAAQRAPSIFNTQPWRWNIHDDIAELRADHDHQLAAVDPEARMLILSCGVALHHARIALSATGHVPEATRLPDPHDPDLLATLRVASFTPAPAALARLHQAIALRHTDRRPFADQPVPETTLTRLRAAAHQQGARLHLLRPDQTAVLGAAAYAAAISELANPDYRTELATWTHRGADTGDGVPLHTAAPTGPRPVPVRDFAPDAPHRPVHTEATDRHARYAILSTDGDDPAAWLTAGEALSAVLLTATADRLATSPMSDVIEVPATRHLLRDLTGHTGHPMIALRIGIPADATQPAPTAPRHSGTALITTTSADA</sequence>
<gene>
    <name evidence="3" type="ORF">HC031_16545</name>
</gene>
<dbReference type="PANTHER" id="PTHR23026">
    <property type="entry name" value="NADPH NITROREDUCTASE"/>
    <property type="match status" value="1"/>
</dbReference>
<dbReference type="NCBIfam" id="NF047509">
    <property type="entry name" value="Rv3131_FMN_oxido"/>
    <property type="match status" value="1"/>
</dbReference>
<feature type="region of interest" description="Disordered" evidence="1">
    <location>
        <begin position="297"/>
        <end position="320"/>
    </location>
</feature>
<dbReference type="Pfam" id="PF00881">
    <property type="entry name" value="Nitroreductase"/>
    <property type="match status" value="1"/>
</dbReference>
<feature type="domain" description="Nitroreductase" evidence="2">
    <location>
        <begin position="109"/>
        <end position="292"/>
    </location>
</feature>
<protein>
    <submittedName>
        <fullName evidence="3">Nitroreductase</fullName>
    </submittedName>
</protein>
<evidence type="ECO:0000256" key="1">
    <source>
        <dbReference type="SAM" id="MobiDB-lite"/>
    </source>
</evidence>
<keyword evidence="4" id="KW-1185">Reference proteome</keyword>
<dbReference type="Proteomes" id="UP000722989">
    <property type="component" value="Unassembled WGS sequence"/>
</dbReference>
<dbReference type="PANTHER" id="PTHR23026:SF123">
    <property type="entry name" value="NAD(P)H NITROREDUCTASE RV3131-RELATED"/>
    <property type="match status" value="1"/>
</dbReference>
<evidence type="ECO:0000259" key="2">
    <source>
        <dbReference type="Pfam" id="PF00881"/>
    </source>
</evidence>
<evidence type="ECO:0000313" key="3">
    <source>
        <dbReference type="EMBL" id="NJC71311.1"/>
    </source>
</evidence>
<dbReference type="InterPro" id="IPR050627">
    <property type="entry name" value="Nitroreductase/BluB"/>
</dbReference>
<reference evidence="3 4" key="1">
    <citation type="submission" date="2020-03" db="EMBL/GenBank/DDBJ databases">
        <title>WGS of the type strain of Planosporangium spp.</title>
        <authorList>
            <person name="Thawai C."/>
        </authorList>
    </citation>
    <scope>NUCLEOTIDE SEQUENCE [LARGE SCALE GENOMIC DNA]</scope>
    <source>
        <strain evidence="3 4">TBRC 5610</strain>
    </source>
</reference>
<feature type="compositionally biased region" description="Polar residues" evidence="1">
    <location>
        <begin position="311"/>
        <end position="320"/>
    </location>
</feature>
<comment type="caution">
    <text evidence="3">The sequence shown here is derived from an EMBL/GenBank/DDBJ whole genome shotgun (WGS) entry which is preliminary data.</text>
</comment>
<dbReference type="InterPro" id="IPR029479">
    <property type="entry name" value="Nitroreductase"/>
</dbReference>
<organism evidence="3 4">
    <name type="scientific">Planosporangium thailandense</name>
    <dbReference type="NCBI Taxonomy" id="765197"/>
    <lineage>
        <taxon>Bacteria</taxon>
        <taxon>Bacillati</taxon>
        <taxon>Actinomycetota</taxon>
        <taxon>Actinomycetes</taxon>
        <taxon>Micromonosporales</taxon>
        <taxon>Micromonosporaceae</taxon>
        <taxon>Planosporangium</taxon>
    </lineage>
</organism>
<accession>A0ABX0XZ18</accession>